<sequence length="110" mass="13169">MERKEEYKKFEELLERYLSSNKDKNVSKKLRLKILDLHGYKKDEALEKVLIILRSAKKESLEKLEIICGKGKHSENGPVLFESVKNFLKENKNYFKTFTFDKNNNIFVYF</sequence>
<proteinExistence type="predicted"/>
<dbReference type="Proteomes" id="UP000053467">
    <property type="component" value="Unassembled WGS sequence"/>
</dbReference>
<dbReference type="EMBL" id="LGGX01000009">
    <property type="protein sequence ID" value="KUK87008.1"/>
    <property type="molecule type" value="Genomic_DNA"/>
</dbReference>
<dbReference type="InterPro" id="IPR036063">
    <property type="entry name" value="Smr_dom_sf"/>
</dbReference>
<dbReference type="InterPro" id="IPR002625">
    <property type="entry name" value="Smr_dom"/>
</dbReference>
<feature type="domain" description="Smr" evidence="1">
    <location>
        <begin position="35"/>
        <end position="110"/>
    </location>
</feature>
<dbReference type="Pfam" id="PF01713">
    <property type="entry name" value="Smr"/>
    <property type="match status" value="1"/>
</dbReference>
<protein>
    <submittedName>
        <fullName evidence="2">Smr protein/MutS2</fullName>
    </submittedName>
</protein>
<name>A0A101I1P1_UNCT6</name>
<evidence type="ECO:0000313" key="2">
    <source>
        <dbReference type="EMBL" id="KUK87008.1"/>
    </source>
</evidence>
<reference evidence="3" key="1">
    <citation type="journal article" date="2015" name="MBio">
        <title>Genome-Resolved Metagenomic Analysis Reveals Roles for Candidate Phyla and Other Microbial Community Members in Biogeochemical Transformations in Oil Reservoirs.</title>
        <authorList>
            <person name="Hu P."/>
            <person name="Tom L."/>
            <person name="Singh A."/>
            <person name="Thomas B.C."/>
            <person name="Baker B.J."/>
            <person name="Piceno Y.M."/>
            <person name="Andersen G.L."/>
            <person name="Banfield J.F."/>
        </authorList>
    </citation>
    <scope>NUCLEOTIDE SEQUENCE [LARGE SCALE GENOMIC DNA]</scope>
</reference>
<accession>A0A101I1P1</accession>
<evidence type="ECO:0000313" key="3">
    <source>
        <dbReference type="Proteomes" id="UP000053467"/>
    </source>
</evidence>
<dbReference type="AlphaFoldDB" id="A0A101I1P1"/>
<dbReference type="PROSITE" id="PS50828">
    <property type="entry name" value="SMR"/>
    <property type="match status" value="1"/>
</dbReference>
<dbReference type="Gene3D" id="3.30.1370.110">
    <property type="match status" value="1"/>
</dbReference>
<organism evidence="2 3">
    <name type="scientific">candidate division TA06 bacterium 34_109</name>
    <dbReference type="NCBI Taxonomy" id="1635277"/>
    <lineage>
        <taxon>Bacteria</taxon>
        <taxon>Bacteria division TA06</taxon>
    </lineage>
</organism>
<comment type="caution">
    <text evidence="2">The sequence shown here is derived from an EMBL/GenBank/DDBJ whole genome shotgun (WGS) entry which is preliminary data.</text>
</comment>
<evidence type="ECO:0000259" key="1">
    <source>
        <dbReference type="PROSITE" id="PS50828"/>
    </source>
</evidence>
<gene>
    <name evidence="2" type="ORF">XE03_1097</name>
</gene>
<dbReference type="SUPFAM" id="SSF160443">
    <property type="entry name" value="SMR domain-like"/>
    <property type="match status" value="1"/>
</dbReference>